<name>A0A2K3JUS8_TRIPR</name>
<evidence type="ECO:0000313" key="2">
    <source>
        <dbReference type="Proteomes" id="UP000236291"/>
    </source>
</evidence>
<dbReference type="AlphaFoldDB" id="A0A2K3JUS8"/>
<dbReference type="Proteomes" id="UP000236291">
    <property type="component" value="Unassembled WGS sequence"/>
</dbReference>
<accession>A0A2K3JUS8</accession>
<proteinExistence type="predicted"/>
<protein>
    <submittedName>
        <fullName evidence="1">Uncharacterized protein</fullName>
    </submittedName>
</protein>
<organism evidence="1 2">
    <name type="scientific">Trifolium pratense</name>
    <name type="common">Red clover</name>
    <dbReference type="NCBI Taxonomy" id="57577"/>
    <lineage>
        <taxon>Eukaryota</taxon>
        <taxon>Viridiplantae</taxon>
        <taxon>Streptophyta</taxon>
        <taxon>Embryophyta</taxon>
        <taxon>Tracheophyta</taxon>
        <taxon>Spermatophyta</taxon>
        <taxon>Magnoliopsida</taxon>
        <taxon>eudicotyledons</taxon>
        <taxon>Gunneridae</taxon>
        <taxon>Pentapetalae</taxon>
        <taxon>rosids</taxon>
        <taxon>fabids</taxon>
        <taxon>Fabales</taxon>
        <taxon>Fabaceae</taxon>
        <taxon>Papilionoideae</taxon>
        <taxon>50 kb inversion clade</taxon>
        <taxon>NPAAA clade</taxon>
        <taxon>Hologalegina</taxon>
        <taxon>IRL clade</taxon>
        <taxon>Trifolieae</taxon>
        <taxon>Trifolium</taxon>
    </lineage>
</organism>
<gene>
    <name evidence="1" type="ORF">L195_g058848</name>
</gene>
<comment type="caution">
    <text evidence="1">The sequence shown here is derived from an EMBL/GenBank/DDBJ whole genome shotgun (WGS) entry which is preliminary data.</text>
</comment>
<reference evidence="1 2" key="2">
    <citation type="journal article" date="2017" name="Front. Plant Sci.">
        <title>Gene Classification and Mining of Molecular Markers Useful in Red Clover (Trifolium pratense) Breeding.</title>
        <authorList>
            <person name="Istvanek J."/>
            <person name="Dluhosova J."/>
            <person name="Dluhos P."/>
            <person name="Patkova L."/>
            <person name="Nedelnik J."/>
            <person name="Repkova J."/>
        </authorList>
    </citation>
    <scope>NUCLEOTIDE SEQUENCE [LARGE SCALE GENOMIC DNA]</scope>
    <source>
        <strain evidence="2">cv. Tatra</strain>
        <tissue evidence="1">Young leaves</tissue>
    </source>
</reference>
<feature type="non-terminal residue" evidence="1">
    <location>
        <position position="17"/>
    </location>
</feature>
<dbReference type="EMBL" id="ASHM01124820">
    <property type="protein sequence ID" value="PNX57748.1"/>
    <property type="molecule type" value="Genomic_DNA"/>
</dbReference>
<sequence length="17" mass="1680">MEPPEVGGGIDPRGLVG</sequence>
<reference evidence="1 2" key="1">
    <citation type="journal article" date="2014" name="Am. J. Bot.">
        <title>Genome assembly and annotation for red clover (Trifolium pratense; Fabaceae).</title>
        <authorList>
            <person name="Istvanek J."/>
            <person name="Jaros M."/>
            <person name="Krenek A."/>
            <person name="Repkova J."/>
        </authorList>
    </citation>
    <scope>NUCLEOTIDE SEQUENCE [LARGE SCALE GENOMIC DNA]</scope>
    <source>
        <strain evidence="2">cv. Tatra</strain>
        <tissue evidence="1">Young leaves</tissue>
    </source>
</reference>
<evidence type="ECO:0000313" key="1">
    <source>
        <dbReference type="EMBL" id="PNX57748.1"/>
    </source>
</evidence>